<dbReference type="RefSeq" id="XP_014244548.1">
    <property type="nucleotide sequence ID" value="XM_014389062.2"/>
</dbReference>
<dbReference type="Pfam" id="PF02893">
    <property type="entry name" value="GRAM"/>
    <property type="match status" value="1"/>
</dbReference>
<dbReference type="Proteomes" id="UP000494040">
    <property type="component" value="Unassembled WGS sequence"/>
</dbReference>
<accession>A0A8I6ST26</accession>
<dbReference type="EnsemblMetazoa" id="XM_024229791.1">
    <property type="protein sequence ID" value="XP_024085559.1"/>
    <property type="gene ID" value="LOC106663865"/>
</dbReference>
<dbReference type="EnsemblMetazoa" id="XM_014389060.2">
    <property type="protein sequence ID" value="XP_014244546.1"/>
    <property type="gene ID" value="LOC106663865"/>
</dbReference>
<feature type="transmembrane region" description="Helical" evidence="2">
    <location>
        <begin position="333"/>
        <end position="354"/>
    </location>
</feature>
<dbReference type="GO" id="GO:0140268">
    <property type="term" value="C:endoplasmic reticulum-plasma membrane contact site"/>
    <property type="evidence" value="ECO:0007669"/>
    <property type="project" value="TreeGrafter"/>
</dbReference>
<dbReference type="AlphaFoldDB" id="A0A8I6ST26"/>
<dbReference type="InterPro" id="IPR004182">
    <property type="entry name" value="GRAM"/>
</dbReference>
<dbReference type="EnsemblMetazoa" id="XM_014389061.2">
    <property type="protein sequence ID" value="XP_014244547.1"/>
    <property type="gene ID" value="LOC106663865"/>
</dbReference>
<feature type="region of interest" description="Disordered" evidence="1">
    <location>
        <begin position="33"/>
        <end position="84"/>
    </location>
</feature>
<dbReference type="KEGG" id="clec:106663865"/>
<dbReference type="EnsemblMetazoa" id="XM_014389062.2">
    <property type="protein sequence ID" value="XP_014244548.1"/>
    <property type="gene ID" value="LOC106663865"/>
</dbReference>
<dbReference type="GeneID" id="106663865"/>
<evidence type="ECO:0000259" key="3">
    <source>
        <dbReference type="SMART" id="SM00568"/>
    </source>
</evidence>
<feature type="domain" description="GRAM" evidence="3">
    <location>
        <begin position="119"/>
        <end position="186"/>
    </location>
</feature>
<proteinExistence type="predicted"/>
<dbReference type="RefSeq" id="XP_014244546.1">
    <property type="nucleotide sequence ID" value="XM_014389060.2"/>
</dbReference>
<keyword evidence="2" id="KW-0812">Transmembrane</keyword>
<dbReference type="RefSeq" id="XP_014244547.1">
    <property type="nucleotide sequence ID" value="XM_014389061.2"/>
</dbReference>
<dbReference type="RefSeq" id="XP_024085559.1">
    <property type="nucleotide sequence ID" value="XM_024229791.1"/>
</dbReference>
<dbReference type="GO" id="GO:0032934">
    <property type="term" value="F:sterol binding"/>
    <property type="evidence" value="ECO:0007669"/>
    <property type="project" value="TreeGrafter"/>
</dbReference>
<organism evidence="4 5">
    <name type="scientific">Cimex lectularius</name>
    <name type="common">Bed bug</name>
    <name type="synonym">Acanthia lectularia</name>
    <dbReference type="NCBI Taxonomy" id="79782"/>
    <lineage>
        <taxon>Eukaryota</taxon>
        <taxon>Metazoa</taxon>
        <taxon>Ecdysozoa</taxon>
        <taxon>Arthropoda</taxon>
        <taxon>Hexapoda</taxon>
        <taxon>Insecta</taxon>
        <taxon>Pterygota</taxon>
        <taxon>Neoptera</taxon>
        <taxon>Paraneoptera</taxon>
        <taxon>Hemiptera</taxon>
        <taxon>Heteroptera</taxon>
        <taxon>Panheteroptera</taxon>
        <taxon>Cimicomorpha</taxon>
        <taxon>Cimicidae</taxon>
        <taxon>Cimex</taxon>
    </lineage>
</organism>
<dbReference type="InterPro" id="IPR051482">
    <property type="entry name" value="Cholesterol_transport"/>
</dbReference>
<dbReference type="SMART" id="SM00568">
    <property type="entry name" value="GRAM"/>
    <property type="match status" value="1"/>
</dbReference>
<evidence type="ECO:0000256" key="1">
    <source>
        <dbReference type="SAM" id="MobiDB-lite"/>
    </source>
</evidence>
<evidence type="ECO:0000313" key="4">
    <source>
        <dbReference type="EnsemblMetazoa" id="XP_024085559.1"/>
    </source>
</evidence>
<name>A0A8I6ST26_CIMLE</name>
<dbReference type="Gene3D" id="2.30.29.30">
    <property type="entry name" value="Pleckstrin-homology domain (PH domain)/Phosphotyrosine-binding domain (PTB)"/>
    <property type="match status" value="1"/>
</dbReference>
<dbReference type="PANTHER" id="PTHR23319:SF13">
    <property type="entry name" value="GRAM DOMAIN-CONTAINING PROTEIN"/>
    <property type="match status" value="1"/>
</dbReference>
<dbReference type="CDD" id="cd13220">
    <property type="entry name" value="PH-GRAM_GRAMDC"/>
    <property type="match status" value="1"/>
</dbReference>
<protein>
    <recommendedName>
        <fullName evidence="3">GRAM domain-containing protein</fullName>
    </recommendedName>
</protein>
<dbReference type="GO" id="GO:0032366">
    <property type="term" value="P:intracellular sterol transport"/>
    <property type="evidence" value="ECO:0007669"/>
    <property type="project" value="TreeGrafter"/>
</dbReference>
<dbReference type="OMA" id="TDEAYFN"/>
<feature type="compositionally biased region" description="Pro residues" evidence="1">
    <location>
        <begin position="60"/>
        <end position="69"/>
    </location>
</feature>
<dbReference type="PANTHER" id="PTHR23319">
    <property type="entry name" value="GRAM DOMAIN CONTAINING 1B, ISOFORM E"/>
    <property type="match status" value="1"/>
</dbReference>
<evidence type="ECO:0000313" key="5">
    <source>
        <dbReference type="Proteomes" id="UP000494040"/>
    </source>
</evidence>
<dbReference type="InterPro" id="IPR011993">
    <property type="entry name" value="PH-like_dom_sf"/>
</dbReference>
<dbReference type="GO" id="GO:0005789">
    <property type="term" value="C:endoplasmic reticulum membrane"/>
    <property type="evidence" value="ECO:0007669"/>
    <property type="project" value="TreeGrafter"/>
</dbReference>
<dbReference type="OrthoDB" id="74360at2759"/>
<dbReference type="GO" id="GO:0120015">
    <property type="term" value="F:sterol transfer activity"/>
    <property type="evidence" value="ECO:0007669"/>
    <property type="project" value="TreeGrafter"/>
</dbReference>
<keyword evidence="2" id="KW-1133">Transmembrane helix</keyword>
<reference evidence="4" key="1">
    <citation type="submission" date="2022-01" db="UniProtKB">
        <authorList>
            <consortium name="EnsemblMetazoa"/>
        </authorList>
    </citation>
    <scope>IDENTIFICATION</scope>
</reference>
<dbReference type="GO" id="GO:0005886">
    <property type="term" value="C:plasma membrane"/>
    <property type="evidence" value="ECO:0007669"/>
    <property type="project" value="TreeGrafter"/>
</dbReference>
<keyword evidence="5" id="KW-1185">Reference proteome</keyword>
<evidence type="ECO:0000256" key="2">
    <source>
        <dbReference type="SAM" id="Phobius"/>
    </source>
</evidence>
<sequence length="428" mass="47912">MSKRIWRNLKLLTRKISEQSDCSLFRSLEAVKKTSKEKLRGQKGRSGQLSVTTREDDEPPTTPATPPPAYSQHRIEMVPGGKGGGGESTYLNAQQCASAAAAAAEILTSTPGSSKARQKKFHRHFKTVPPDEKVLNYYSCALVADILLQGHLYITRNYFAFYSNVFGYVTKLLIPTSMVLKVTKEKTAYIIPNAVGITTEEDKHVFGSLLSRDSTYKLMVQVWNAALTPTPTHQPHAHTTKVECIEEVMKEDLENNIQTMPILQDEESSLSGSESNFDSKLSNTSVDISSKGAKHKLAVKVKSYHDMFSQTAPTKQSFTQFYNFLSSIPRPTLLLVISTLLLVILFASAAILLFRIARLQQGYNDESYFKGRSVSEVQAFINSNLEHISKVRQSLERLSFLIENGGNEIGRQKWQYTSSSDNYHQHKS</sequence>
<keyword evidence="2" id="KW-0472">Membrane</keyword>